<evidence type="ECO:0000313" key="3">
    <source>
        <dbReference type="RefSeq" id="XP_025828882.1"/>
    </source>
</evidence>
<name>A0A7F5R1F9_AGRPL</name>
<dbReference type="AlphaFoldDB" id="A0A7F5R1F9"/>
<sequence>MNCSFCSFAAFIFAVLIIFTVGTSEAKRGCSTFGHSCYGGMGKRANDEEVNAEVFQEIEQDNPEIIFTGPRNSEVDETWAPEPKLSLQQYRHFSPYLKQWF</sequence>
<feature type="chain" id="PRO_5028896318" evidence="1">
    <location>
        <begin position="27"/>
        <end position="101"/>
    </location>
</feature>
<accession>A0A7F5R1F9</accession>
<evidence type="ECO:0000313" key="2">
    <source>
        <dbReference type="Proteomes" id="UP000192223"/>
    </source>
</evidence>
<proteinExistence type="predicted"/>
<dbReference type="KEGG" id="apln:112904027"/>
<organism evidence="2 3">
    <name type="scientific">Agrilus planipennis</name>
    <name type="common">Emerald ash borer</name>
    <name type="synonym">Agrilus marcopoli</name>
    <dbReference type="NCBI Taxonomy" id="224129"/>
    <lineage>
        <taxon>Eukaryota</taxon>
        <taxon>Metazoa</taxon>
        <taxon>Ecdysozoa</taxon>
        <taxon>Arthropoda</taxon>
        <taxon>Hexapoda</taxon>
        <taxon>Insecta</taxon>
        <taxon>Pterygota</taxon>
        <taxon>Neoptera</taxon>
        <taxon>Endopterygota</taxon>
        <taxon>Coleoptera</taxon>
        <taxon>Polyphaga</taxon>
        <taxon>Elateriformia</taxon>
        <taxon>Buprestoidea</taxon>
        <taxon>Buprestidae</taxon>
        <taxon>Agrilinae</taxon>
        <taxon>Agrilus</taxon>
    </lineage>
</organism>
<dbReference type="InParanoid" id="A0A7F5R1F9"/>
<dbReference type="Proteomes" id="UP000192223">
    <property type="component" value="Unplaced"/>
</dbReference>
<gene>
    <name evidence="3" type="primary">LOC112904027</name>
</gene>
<keyword evidence="2" id="KW-1185">Reference proteome</keyword>
<reference evidence="3" key="1">
    <citation type="submission" date="2025-08" db="UniProtKB">
        <authorList>
            <consortium name="RefSeq"/>
        </authorList>
    </citation>
    <scope>IDENTIFICATION</scope>
    <source>
        <tissue evidence="3">Entire body</tissue>
    </source>
</reference>
<dbReference type="RefSeq" id="XP_025828882.1">
    <property type="nucleotide sequence ID" value="XM_025973097.1"/>
</dbReference>
<evidence type="ECO:0000256" key="1">
    <source>
        <dbReference type="SAM" id="SignalP"/>
    </source>
</evidence>
<dbReference type="OrthoDB" id="6366777at2759"/>
<dbReference type="GeneID" id="112904027"/>
<feature type="signal peptide" evidence="1">
    <location>
        <begin position="1"/>
        <end position="26"/>
    </location>
</feature>
<keyword evidence="1" id="KW-0732">Signal</keyword>
<protein>
    <submittedName>
        <fullName evidence="3">Uncharacterized protein LOC112904027</fullName>
    </submittedName>
</protein>